<gene>
    <name evidence="1" type="ORF">AAAX94_05900</name>
</gene>
<sequence length="320" mass="34127">MTETKSVKTLKKQLGAAIAMVLVAAVALGSSTYAWFVSNNSVKATTTNISAQSNSAYLVIDNKTTGKTTTSSTSSTTGTETTDATALYPAQWANNFDQNKTTTGNKIYQFESAYASVKDKANEKSGSRFAVGDPATAENAKYTYSNTFYIGTGTYDGIFDNLHVTDLTVNLGNKEGLKEAIRVLVKCGNNWEVWKPATKAHDAVAGKDAYETTDGATYTAKTGSVATGSINKEAYDKLPDLSSPAVTESTAAVQVSKSANDNFKLNSDVIKAKNDATVQVYIFYDGADQAVYTTNLDNLKDIGVTVTFEATPTEYGKTQS</sequence>
<dbReference type="Proteomes" id="UP001470752">
    <property type="component" value="Unassembled WGS sequence"/>
</dbReference>
<dbReference type="RefSeq" id="WP_349082917.1">
    <property type="nucleotide sequence ID" value="NZ_JBBNFW010000134.1"/>
</dbReference>
<proteinExistence type="predicted"/>
<comment type="caution">
    <text evidence="1">The sequence shown here is derived from an EMBL/GenBank/DDBJ whole genome shotgun (WGS) entry which is preliminary data.</text>
</comment>
<evidence type="ECO:0008006" key="3">
    <source>
        <dbReference type="Google" id="ProtNLM"/>
    </source>
</evidence>
<protein>
    <recommendedName>
        <fullName evidence="3">Alternate signal-mediated exported protein, CPF_0494 family</fullName>
    </recommendedName>
</protein>
<keyword evidence="2" id="KW-1185">Reference proteome</keyword>
<organism evidence="1 2">
    <name type="scientific">Blautia acetigignens</name>
    <dbReference type="NCBI Taxonomy" id="2981783"/>
    <lineage>
        <taxon>Bacteria</taxon>
        <taxon>Bacillati</taxon>
        <taxon>Bacillota</taxon>
        <taxon>Clostridia</taxon>
        <taxon>Lachnospirales</taxon>
        <taxon>Lachnospiraceae</taxon>
        <taxon>Blautia</taxon>
    </lineage>
</organism>
<evidence type="ECO:0000313" key="1">
    <source>
        <dbReference type="EMBL" id="MEQ2412554.1"/>
    </source>
</evidence>
<reference evidence="1 2" key="1">
    <citation type="submission" date="2024-04" db="EMBL/GenBank/DDBJ databases">
        <title>Human intestinal bacterial collection.</title>
        <authorList>
            <person name="Pauvert C."/>
            <person name="Hitch T.C.A."/>
            <person name="Clavel T."/>
        </authorList>
    </citation>
    <scope>NUCLEOTIDE SEQUENCE [LARGE SCALE GENOMIC DNA]</scope>
    <source>
        <strain evidence="1 2">CLA-AA-H161</strain>
    </source>
</reference>
<dbReference type="EMBL" id="JBBNFW010000134">
    <property type="protein sequence ID" value="MEQ2412554.1"/>
    <property type="molecule type" value="Genomic_DNA"/>
</dbReference>
<name>A0ABV1CNF5_9FIRM</name>
<evidence type="ECO:0000313" key="2">
    <source>
        <dbReference type="Proteomes" id="UP001470752"/>
    </source>
</evidence>
<accession>A0ABV1CNF5</accession>